<keyword evidence="4" id="KW-0949">S-adenosyl-L-methionine</keyword>
<accession>A0A4R1L5X8</accession>
<name>A0A4R1L5X8_9BACT</name>
<evidence type="ECO:0000256" key="3">
    <source>
        <dbReference type="ARBA" id="ARBA00022679"/>
    </source>
</evidence>
<keyword evidence="3" id="KW-0808">Transferase</keyword>
<sequence>MPTSSYCEPSKVLDLLFEGYEGPSFEIRLWDGWHWCSHSHERPRCNLVINNYKTFKALIVRPSEITLGEAFLQGDIDVTGDIFSVFVMADYLFRRPEGQRQKLLETASRALLNMAQSWNSGIRHSAKRDRAAIAHHYDQPATFYRPWLGESLVYSCAYFQCPEDDLDAAQEHKLDLICRKLRLHPDDHFLDIGCGWGSLILHAASRHNVYAQGITISREQAAVAKARIDSEHLTQSCKVDLLDYRDVPARFAPFNKLASVGMFEHVGLQNLPRYFQTAYRILTPGGVFLNHGIARTTLRQSNDGSFFNKYIEPTLDRLPWIRHAHDSAFMDKYVFPDGELATISEAVRIAEQAGFEVRDVENLREHYELTLRAWVDHLQQNATQILQLVPNVTYRIWLLYMAGCAAAFHRGDIAVYQTLLSRPHRGDSGLPLTRRDWYTAELHAGNARLASGESREAV</sequence>
<dbReference type="Proteomes" id="UP000295210">
    <property type="component" value="Unassembled WGS sequence"/>
</dbReference>
<dbReference type="SUPFAM" id="SSF53335">
    <property type="entry name" value="S-adenosyl-L-methionine-dependent methyltransferases"/>
    <property type="match status" value="1"/>
</dbReference>
<evidence type="ECO:0000256" key="4">
    <source>
        <dbReference type="ARBA" id="ARBA00022691"/>
    </source>
</evidence>
<dbReference type="InterPro" id="IPR050723">
    <property type="entry name" value="CFA/CMAS"/>
</dbReference>
<reference evidence="8 9" key="1">
    <citation type="submission" date="2019-03" db="EMBL/GenBank/DDBJ databases">
        <title>Genomic Encyclopedia of Type Strains, Phase IV (KMG-IV): sequencing the most valuable type-strain genomes for metagenomic binning, comparative biology and taxonomic classification.</title>
        <authorList>
            <person name="Goeker M."/>
        </authorList>
    </citation>
    <scope>NUCLEOTIDE SEQUENCE [LARGE SCALE GENOMIC DNA]</scope>
    <source>
        <strain evidence="8 9">DSM 103428</strain>
    </source>
</reference>
<dbReference type="Pfam" id="PF25371">
    <property type="entry name" value="DUF7884"/>
    <property type="match status" value="1"/>
</dbReference>
<dbReference type="InterPro" id="IPR029063">
    <property type="entry name" value="SAM-dependent_MTases_sf"/>
</dbReference>
<dbReference type="GO" id="GO:0008610">
    <property type="term" value="P:lipid biosynthetic process"/>
    <property type="evidence" value="ECO:0007669"/>
    <property type="project" value="InterPro"/>
</dbReference>
<comment type="similarity">
    <text evidence="1">Belongs to the CFA/CMAS family.</text>
</comment>
<dbReference type="Pfam" id="PF02353">
    <property type="entry name" value="CMAS"/>
    <property type="match status" value="1"/>
</dbReference>
<dbReference type="GO" id="GO:0008168">
    <property type="term" value="F:methyltransferase activity"/>
    <property type="evidence" value="ECO:0007669"/>
    <property type="project" value="UniProtKB-KW"/>
</dbReference>
<gene>
    <name evidence="8" type="ORF">C7378_1169</name>
</gene>
<organism evidence="8 9">
    <name type="scientific">Acidipila rosea</name>
    <dbReference type="NCBI Taxonomy" id="768535"/>
    <lineage>
        <taxon>Bacteria</taxon>
        <taxon>Pseudomonadati</taxon>
        <taxon>Acidobacteriota</taxon>
        <taxon>Terriglobia</taxon>
        <taxon>Terriglobales</taxon>
        <taxon>Acidobacteriaceae</taxon>
        <taxon>Acidipila</taxon>
    </lineage>
</organism>
<comment type="caution">
    <text evidence="8">The sequence shown here is derived from an EMBL/GenBank/DDBJ whole genome shotgun (WGS) entry which is preliminary data.</text>
</comment>
<dbReference type="OrthoDB" id="9782855at2"/>
<evidence type="ECO:0000259" key="7">
    <source>
        <dbReference type="Pfam" id="PF25371"/>
    </source>
</evidence>
<keyword evidence="9" id="KW-1185">Reference proteome</keyword>
<dbReference type="PANTHER" id="PTHR43667">
    <property type="entry name" value="CYCLOPROPANE-FATTY-ACYL-PHOSPHOLIPID SYNTHASE"/>
    <property type="match status" value="1"/>
</dbReference>
<evidence type="ECO:0000256" key="1">
    <source>
        <dbReference type="ARBA" id="ARBA00010815"/>
    </source>
</evidence>
<dbReference type="RefSeq" id="WP_131993249.1">
    <property type="nucleotide sequence ID" value="NZ_SMGK01000002.1"/>
</dbReference>
<keyword evidence="5" id="KW-0443">Lipid metabolism</keyword>
<evidence type="ECO:0000256" key="6">
    <source>
        <dbReference type="PIRSR" id="PIRSR003085-1"/>
    </source>
</evidence>
<evidence type="ECO:0000313" key="9">
    <source>
        <dbReference type="Proteomes" id="UP000295210"/>
    </source>
</evidence>
<feature type="domain" description="DUF7884" evidence="7">
    <location>
        <begin position="17"/>
        <end position="87"/>
    </location>
</feature>
<dbReference type="EMBL" id="SMGK01000002">
    <property type="protein sequence ID" value="TCK73556.1"/>
    <property type="molecule type" value="Genomic_DNA"/>
</dbReference>
<feature type="active site" evidence="6">
    <location>
        <position position="404"/>
    </location>
</feature>
<keyword evidence="2" id="KW-0489">Methyltransferase</keyword>
<dbReference type="PIRSF" id="PIRSF003085">
    <property type="entry name" value="CMAS"/>
    <property type="match status" value="1"/>
</dbReference>
<proteinExistence type="inferred from homology"/>
<dbReference type="PANTHER" id="PTHR43667:SF1">
    <property type="entry name" value="CYCLOPROPANE-FATTY-ACYL-PHOSPHOLIPID SYNTHASE"/>
    <property type="match status" value="1"/>
</dbReference>
<dbReference type="InterPro" id="IPR057206">
    <property type="entry name" value="DUF7884"/>
</dbReference>
<evidence type="ECO:0000256" key="2">
    <source>
        <dbReference type="ARBA" id="ARBA00022603"/>
    </source>
</evidence>
<dbReference type="InterPro" id="IPR003333">
    <property type="entry name" value="CMAS"/>
</dbReference>
<evidence type="ECO:0000256" key="5">
    <source>
        <dbReference type="ARBA" id="ARBA00023098"/>
    </source>
</evidence>
<dbReference type="CDD" id="cd02440">
    <property type="entry name" value="AdoMet_MTases"/>
    <property type="match status" value="1"/>
</dbReference>
<dbReference type="AlphaFoldDB" id="A0A4R1L5X8"/>
<dbReference type="Gene3D" id="3.40.50.150">
    <property type="entry name" value="Vaccinia Virus protein VP39"/>
    <property type="match status" value="1"/>
</dbReference>
<dbReference type="GO" id="GO:0032259">
    <property type="term" value="P:methylation"/>
    <property type="evidence" value="ECO:0007669"/>
    <property type="project" value="UniProtKB-KW"/>
</dbReference>
<protein>
    <submittedName>
        <fullName evidence="8">Cyclopropane-fatty-acyl-phospholipid synthase</fullName>
    </submittedName>
</protein>
<evidence type="ECO:0000313" key="8">
    <source>
        <dbReference type="EMBL" id="TCK73556.1"/>
    </source>
</evidence>